<keyword evidence="3 4" id="KW-0539">Nucleus</keyword>
<gene>
    <name evidence="8" type="ORF">INT45_004198</name>
</gene>
<comment type="caution">
    <text evidence="8">The sequence shown here is derived from an EMBL/GenBank/DDBJ whole genome shotgun (WGS) entry which is preliminary data.</text>
</comment>
<feature type="domain" description="Homeobox" evidence="7">
    <location>
        <begin position="411"/>
        <end position="473"/>
    </location>
</feature>
<sequence>MNQLPYHTTTVYSSMDSNYPTETTFSSLVPEKFSPRFISTEENDPMLGYTWNNKHAPTPPSPPHYSISFDYQFHSSLSTHSNTSSINMPSTPTSPETMLWKSSCIQQQQQKEEEMTTSSTTHLPLSPESLYESPLLPPSSGIISTSDILDDTTGLGLPCSLFILNKESSFASGLECSLNNNNNDTMYSTTTPTTIDLRKQVDTKQLLKKEEWIQLYKHINDVLNQVSHEEEEEEEEAFEIRQCIINCVQQLQSRYQNIFVYLPNEISLEQMDDYQEEEEEVIDIVREEDEQEQLLVQVNMKTKQEHDIKKVQKDNNELSTRRHLYYNSQQHDEMNNFQKQDMESSSEDEEEEESDKEDEPWIPEEIIERNTTLSTLVTSSSTTKSIMSTTAIKKRRRGSHKNRQRSSSLSSYSRKTRKNYSRETTRILMDWYLRHGGKTPEPKHKEELAKKANKSHVQISTWFQNARRRHHSKLILYQKLNKEYPDKVYDFDTYERFRLNKKSFTHTNSKKSISTDNEEEEQSDDDDDDDDDE</sequence>
<feature type="compositionally biased region" description="Acidic residues" evidence="6">
    <location>
        <begin position="344"/>
        <end position="362"/>
    </location>
</feature>
<dbReference type="GO" id="GO:0005634">
    <property type="term" value="C:nucleus"/>
    <property type="evidence" value="ECO:0007669"/>
    <property type="project" value="UniProtKB-SubCell"/>
</dbReference>
<evidence type="ECO:0000256" key="1">
    <source>
        <dbReference type="ARBA" id="ARBA00023125"/>
    </source>
</evidence>
<evidence type="ECO:0000313" key="8">
    <source>
        <dbReference type="EMBL" id="KAG2220456.1"/>
    </source>
</evidence>
<feature type="compositionally biased region" description="Acidic residues" evidence="6">
    <location>
        <begin position="516"/>
        <end position="533"/>
    </location>
</feature>
<feature type="compositionally biased region" description="Polar residues" evidence="6">
    <location>
        <begin position="86"/>
        <end position="96"/>
    </location>
</feature>
<dbReference type="Proteomes" id="UP000646827">
    <property type="component" value="Unassembled WGS sequence"/>
</dbReference>
<evidence type="ECO:0000313" key="9">
    <source>
        <dbReference type="Proteomes" id="UP000646827"/>
    </source>
</evidence>
<dbReference type="CDD" id="cd00086">
    <property type="entry name" value="homeodomain"/>
    <property type="match status" value="1"/>
</dbReference>
<evidence type="ECO:0000256" key="6">
    <source>
        <dbReference type="SAM" id="MobiDB-lite"/>
    </source>
</evidence>
<dbReference type="OrthoDB" id="10056939at2759"/>
<dbReference type="AlphaFoldDB" id="A0A8H7S2S5"/>
<keyword evidence="9" id="KW-1185">Reference proteome</keyword>
<feature type="DNA-binding region" description="Homeobox" evidence="4">
    <location>
        <begin position="413"/>
        <end position="474"/>
    </location>
</feature>
<accession>A0A8H7S2S5</accession>
<proteinExistence type="predicted"/>
<dbReference type="GO" id="GO:0003677">
    <property type="term" value="F:DNA binding"/>
    <property type="evidence" value="ECO:0007669"/>
    <property type="project" value="UniProtKB-UniRule"/>
</dbReference>
<feature type="compositionally biased region" description="Low complexity" evidence="6">
    <location>
        <begin position="371"/>
        <end position="390"/>
    </location>
</feature>
<feature type="region of interest" description="Disordered" evidence="6">
    <location>
        <begin position="80"/>
        <end position="131"/>
    </location>
</feature>
<dbReference type="Pfam" id="PF00046">
    <property type="entry name" value="Homeodomain"/>
    <property type="match status" value="1"/>
</dbReference>
<evidence type="ECO:0000259" key="7">
    <source>
        <dbReference type="PROSITE" id="PS50071"/>
    </source>
</evidence>
<evidence type="ECO:0000256" key="5">
    <source>
        <dbReference type="RuleBase" id="RU000682"/>
    </source>
</evidence>
<dbReference type="InterPro" id="IPR001356">
    <property type="entry name" value="HD"/>
</dbReference>
<dbReference type="InterPro" id="IPR050224">
    <property type="entry name" value="TALE_homeobox"/>
</dbReference>
<dbReference type="SUPFAM" id="SSF46689">
    <property type="entry name" value="Homeodomain-like"/>
    <property type="match status" value="1"/>
</dbReference>
<evidence type="ECO:0000256" key="3">
    <source>
        <dbReference type="ARBA" id="ARBA00023242"/>
    </source>
</evidence>
<keyword evidence="2 4" id="KW-0371">Homeobox</keyword>
<evidence type="ECO:0000256" key="2">
    <source>
        <dbReference type="ARBA" id="ARBA00023155"/>
    </source>
</evidence>
<feature type="compositionally biased region" description="Polar residues" evidence="6">
    <location>
        <begin position="505"/>
        <end position="515"/>
    </location>
</feature>
<name>A0A8H7S2S5_9FUNG</name>
<reference evidence="8 9" key="1">
    <citation type="submission" date="2020-12" db="EMBL/GenBank/DDBJ databases">
        <title>Metabolic potential, ecology and presence of endohyphal bacteria is reflected in genomic diversity of Mucoromycotina.</title>
        <authorList>
            <person name="Muszewska A."/>
            <person name="Okrasinska A."/>
            <person name="Steczkiewicz K."/>
            <person name="Drgas O."/>
            <person name="Orlowska M."/>
            <person name="Perlinska-Lenart U."/>
            <person name="Aleksandrzak-Piekarczyk T."/>
            <person name="Szatraj K."/>
            <person name="Zielenkiewicz U."/>
            <person name="Pilsyk S."/>
            <person name="Malc E."/>
            <person name="Mieczkowski P."/>
            <person name="Kruszewska J.S."/>
            <person name="Biernat P."/>
            <person name="Pawlowska J."/>
        </authorList>
    </citation>
    <scope>NUCLEOTIDE SEQUENCE [LARGE SCALE GENOMIC DNA]</scope>
    <source>
        <strain evidence="8 9">CBS 142.35</strain>
    </source>
</reference>
<protein>
    <recommendedName>
        <fullName evidence="7">Homeobox domain-containing protein</fullName>
    </recommendedName>
</protein>
<feature type="region of interest" description="Disordered" evidence="6">
    <location>
        <begin position="327"/>
        <end position="420"/>
    </location>
</feature>
<dbReference type="SMART" id="SM00389">
    <property type="entry name" value="HOX"/>
    <property type="match status" value="1"/>
</dbReference>
<dbReference type="InterPro" id="IPR009057">
    <property type="entry name" value="Homeodomain-like_sf"/>
</dbReference>
<dbReference type="PANTHER" id="PTHR11850">
    <property type="entry name" value="HOMEOBOX PROTEIN TRANSCRIPTION FACTORS"/>
    <property type="match status" value="1"/>
</dbReference>
<feature type="compositionally biased region" description="Low complexity" evidence="6">
    <location>
        <begin position="116"/>
        <end position="131"/>
    </location>
</feature>
<keyword evidence="1 4" id="KW-0238">DNA-binding</keyword>
<feature type="compositionally biased region" description="Basic residues" evidence="6">
    <location>
        <begin position="392"/>
        <end position="404"/>
    </location>
</feature>
<comment type="subcellular location">
    <subcellularLocation>
        <location evidence="4 5">Nucleus</location>
    </subcellularLocation>
</comment>
<evidence type="ECO:0000256" key="4">
    <source>
        <dbReference type="PROSITE-ProRule" id="PRU00108"/>
    </source>
</evidence>
<feature type="region of interest" description="Disordered" evidence="6">
    <location>
        <begin position="505"/>
        <end position="533"/>
    </location>
</feature>
<organism evidence="8 9">
    <name type="scientific">Circinella minor</name>
    <dbReference type="NCBI Taxonomy" id="1195481"/>
    <lineage>
        <taxon>Eukaryota</taxon>
        <taxon>Fungi</taxon>
        <taxon>Fungi incertae sedis</taxon>
        <taxon>Mucoromycota</taxon>
        <taxon>Mucoromycotina</taxon>
        <taxon>Mucoromycetes</taxon>
        <taxon>Mucorales</taxon>
        <taxon>Lichtheimiaceae</taxon>
        <taxon>Circinella</taxon>
    </lineage>
</organism>
<dbReference type="EMBL" id="JAEPRB010000140">
    <property type="protein sequence ID" value="KAG2220456.1"/>
    <property type="molecule type" value="Genomic_DNA"/>
</dbReference>
<dbReference type="Gene3D" id="1.10.10.60">
    <property type="entry name" value="Homeodomain-like"/>
    <property type="match status" value="1"/>
</dbReference>
<dbReference type="PROSITE" id="PS50071">
    <property type="entry name" value="HOMEOBOX_2"/>
    <property type="match status" value="1"/>
</dbReference>